<dbReference type="SUPFAM" id="SSF48056">
    <property type="entry name" value="Di-copper centre-containing domain"/>
    <property type="match status" value="1"/>
</dbReference>
<dbReference type="Pfam" id="PF00372">
    <property type="entry name" value="Hemocyanin_M"/>
    <property type="match status" value="1"/>
</dbReference>
<dbReference type="PANTHER" id="PTHR11511:SF5">
    <property type="entry name" value="FAT-BODY PROTEIN 1-RELATED"/>
    <property type="match status" value="1"/>
</dbReference>
<dbReference type="Pfam" id="PF03723">
    <property type="entry name" value="Hemocyanin_C"/>
    <property type="match status" value="1"/>
</dbReference>
<dbReference type="GO" id="GO:0005615">
    <property type="term" value="C:extracellular space"/>
    <property type="evidence" value="ECO:0007669"/>
    <property type="project" value="UniProtKB-ARBA"/>
</dbReference>
<dbReference type="InterPro" id="IPR036697">
    <property type="entry name" value="Hemocyanin_N_sf"/>
</dbReference>
<dbReference type="SUPFAM" id="SSF81296">
    <property type="entry name" value="E set domains"/>
    <property type="match status" value="1"/>
</dbReference>
<dbReference type="Gene3D" id="2.60.40.1520">
    <property type="entry name" value="Hemocyanin, C-terminal domain"/>
    <property type="match status" value="1"/>
</dbReference>
<organism evidence="6 7">
    <name type="scientific">Polypedilum vanderplanki</name>
    <name type="common">Sleeping chironomid midge</name>
    <dbReference type="NCBI Taxonomy" id="319348"/>
    <lineage>
        <taxon>Eukaryota</taxon>
        <taxon>Metazoa</taxon>
        <taxon>Ecdysozoa</taxon>
        <taxon>Arthropoda</taxon>
        <taxon>Hexapoda</taxon>
        <taxon>Insecta</taxon>
        <taxon>Pterygota</taxon>
        <taxon>Neoptera</taxon>
        <taxon>Endopterygota</taxon>
        <taxon>Diptera</taxon>
        <taxon>Nematocera</taxon>
        <taxon>Chironomoidea</taxon>
        <taxon>Chironomidae</taxon>
        <taxon>Chironominae</taxon>
        <taxon>Polypedilum</taxon>
        <taxon>Polypedilum</taxon>
    </lineage>
</organism>
<name>A0A9J6BN18_POLVA</name>
<dbReference type="InterPro" id="IPR014756">
    <property type="entry name" value="Ig_E-set"/>
</dbReference>
<sequence>MKAISIVVLAVVATLATGYVSVPKKDIKYADDKLLMKQKAILEVLQHVHQNELYTKMYDDAQVYKIEEHMDKYTNVEAVKTFVLYYKQGMLGFDEIFTIMNDKLRVETKCLFDLFYYAKDWDTFYKTMVWARFHMNEGMFIYALVAAIIHREDMHGIDIPAIYEIYPYYFFHSEVIQKAHQYKMQGFHGMKKVEGMYTTVIPANYTGWYMHTNKEQKVSYFTEDIGLNEWYYYFQQEFPYWLGGKEFELYKDRRGELYLFHHQQLLARYYLECLSNDLGKIPELTLDRPVKTGYYPDLYYYNGIPFPARDNDYIVYHEENYEMIKMLEMYNRRLMDAIDLGFIVMANGEKVDLTKPESVEYLGNLIQWNPDSVNQRFIGPMEMYSRIVFGASIEHFEPHKVIPSVLEQFETSLRDPVFYQIYKCILKAYWRFKKHLPHYTMDELMFKGVKIESADVDKLVTYFDKFDADITNAVDVEVMDEKMDVTKLTEFGRKAHYMGEDFVIKARTTRLNTVPFTYKLHVTSEMETKGVVRAYIGPKYDEYGRVYHVDENRENFVLLDTFMCELKSGKNTITRNSNDFSFFIKDRTTFLDMYKQVMKAMEGGEKYMIHTSEALTGFPARLMLPKGKKGGMSYQMFFVISPYHETTIKTHEGIREGGYGYVDSLPYGFPLDREIDETVWFTPNMMYLDVNIFHKTQSEINMTN</sequence>
<dbReference type="InterPro" id="IPR008922">
    <property type="entry name" value="Di-copper_centre_dom_sf"/>
</dbReference>
<dbReference type="Proteomes" id="UP001107558">
    <property type="component" value="Chromosome 3"/>
</dbReference>
<reference evidence="6" key="1">
    <citation type="submission" date="2021-03" db="EMBL/GenBank/DDBJ databases">
        <title>Chromosome level genome of the anhydrobiotic midge Polypedilum vanderplanki.</title>
        <authorList>
            <person name="Yoshida Y."/>
            <person name="Kikawada T."/>
            <person name="Gusev O."/>
        </authorList>
    </citation>
    <scope>NUCLEOTIDE SEQUENCE</scope>
    <source>
        <strain evidence="6">NIAS01</strain>
        <tissue evidence="6">Whole body or cell culture</tissue>
    </source>
</reference>
<dbReference type="OrthoDB" id="6371642at2759"/>
<dbReference type="EMBL" id="JADBJN010000003">
    <property type="protein sequence ID" value="KAG5670798.1"/>
    <property type="molecule type" value="Genomic_DNA"/>
</dbReference>
<dbReference type="InterPro" id="IPR000896">
    <property type="entry name" value="Hemocyanin/hexamerin_mid_dom"/>
</dbReference>
<dbReference type="GO" id="GO:0097009">
    <property type="term" value="P:energy homeostasis"/>
    <property type="evidence" value="ECO:0007669"/>
    <property type="project" value="UniProtKB-ARBA"/>
</dbReference>
<evidence type="ECO:0000259" key="3">
    <source>
        <dbReference type="Pfam" id="PF00372"/>
    </source>
</evidence>
<feature type="signal peptide" evidence="2">
    <location>
        <begin position="1"/>
        <end position="18"/>
    </location>
</feature>
<dbReference type="GO" id="GO:0045735">
    <property type="term" value="F:nutrient reservoir activity"/>
    <property type="evidence" value="ECO:0007669"/>
    <property type="project" value="UniProtKB-KW"/>
</dbReference>
<evidence type="ECO:0000259" key="5">
    <source>
        <dbReference type="Pfam" id="PF03723"/>
    </source>
</evidence>
<feature type="domain" description="Hemocyanin C-terminal" evidence="5">
    <location>
        <begin position="438"/>
        <end position="694"/>
    </location>
</feature>
<dbReference type="InterPro" id="IPR013788">
    <property type="entry name" value="Hemocyanin/hexamerin"/>
</dbReference>
<dbReference type="PANTHER" id="PTHR11511">
    <property type="entry name" value="LARVAL STORAGE PROTEIN/PHENOLOXIDASE"/>
    <property type="match status" value="1"/>
</dbReference>
<evidence type="ECO:0008006" key="8">
    <source>
        <dbReference type="Google" id="ProtNLM"/>
    </source>
</evidence>
<dbReference type="PRINTS" id="PR00187">
    <property type="entry name" value="HAEMOCYANIN"/>
</dbReference>
<dbReference type="Pfam" id="PF03722">
    <property type="entry name" value="Hemocyanin_N"/>
    <property type="match status" value="1"/>
</dbReference>
<dbReference type="SUPFAM" id="SSF48050">
    <property type="entry name" value="Hemocyanin, N-terminal domain"/>
    <property type="match status" value="1"/>
</dbReference>
<dbReference type="Gene3D" id="1.10.1280.10">
    <property type="entry name" value="Di-copper center containing domain from catechol oxidase"/>
    <property type="match status" value="1"/>
</dbReference>
<evidence type="ECO:0000256" key="1">
    <source>
        <dbReference type="ARBA" id="ARBA00022761"/>
    </source>
</evidence>
<feature type="domain" description="Hemocyanin middle" evidence="3">
    <location>
        <begin position="161"/>
        <end position="429"/>
    </location>
</feature>
<comment type="caution">
    <text evidence="6">The sequence shown here is derived from an EMBL/GenBank/DDBJ whole genome shotgun (WGS) entry which is preliminary data.</text>
</comment>
<evidence type="ECO:0000313" key="7">
    <source>
        <dbReference type="Proteomes" id="UP001107558"/>
    </source>
</evidence>
<evidence type="ECO:0000256" key="2">
    <source>
        <dbReference type="SAM" id="SignalP"/>
    </source>
</evidence>
<dbReference type="InterPro" id="IPR037020">
    <property type="entry name" value="Hemocyanin_C_sf"/>
</dbReference>
<protein>
    <recommendedName>
        <fullName evidence="8">Hexamerin</fullName>
    </recommendedName>
</protein>
<accession>A0A9J6BN18</accession>
<dbReference type="InterPro" id="IPR005204">
    <property type="entry name" value="Hemocyanin_N"/>
</dbReference>
<proteinExistence type="predicted"/>
<evidence type="ECO:0000313" key="6">
    <source>
        <dbReference type="EMBL" id="KAG5670798.1"/>
    </source>
</evidence>
<keyword evidence="1" id="KW-0758">Storage protein</keyword>
<feature type="chain" id="PRO_5039947285" description="Hexamerin" evidence="2">
    <location>
        <begin position="19"/>
        <end position="704"/>
    </location>
</feature>
<dbReference type="PROSITE" id="PS00210">
    <property type="entry name" value="HEMOCYANIN_2"/>
    <property type="match status" value="1"/>
</dbReference>
<keyword evidence="7" id="KW-1185">Reference proteome</keyword>
<dbReference type="AlphaFoldDB" id="A0A9J6BN18"/>
<keyword evidence="2" id="KW-0732">Signal</keyword>
<gene>
    <name evidence="6" type="ORF">PVAND_001037</name>
</gene>
<dbReference type="Gene3D" id="1.20.1370.10">
    <property type="entry name" value="Hemocyanin, N-terminal domain"/>
    <property type="match status" value="1"/>
</dbReference>
<dbReference type="InterPro" id="IPR005203">
    <property type="entry name" value="Hemocyanin_C"/>
</dbReference>
<evidence type="ECO:0000259" key="4">
    <source>
        <dbReference type="Pfam" id="PF03722"/>
    </source>
</evidence>
<feature type="domain" description="Hemocyanin N-terminal" evidence="4">
    <location>
        <begin position="35"/>
        <end position="156"/>
    </location>
</feature>